<evidence type="ECO:0000313" key="2">
    <source>
        <dbReference type="EMBL" id="MCJ1960230.1"/>
    </source>
</evidence>
<accession>A0ABT0AAK3</accession>
<reference evidence="2" key="1">
    <citation type="submission" date="2022-03" db="EMBL/GenBank/DDBJ databases">
        <title>Identification of a novel bacterium isolated from mangrove sediments.</title>
        <authorList>
            <person name="Pan X."/>
        </authorList>
    </citation>
    <scope>NUCLEOTIDE SEQUENCE</scope>
    <source>
        <strain evidence="2">B2637</strain>
    </source>
</reference>
<protein>
    <submittedName>
        <fullName evidence="2">Uncharacterized protein</fullName>
    </submittedName>
</protein>
<dbReference type="RefSeq" id="WP_226637890.1">
    <property type="nucleotide sequence ID" value="NZ_JALHAT010000006.1"/>
</dbReference>
<name>A0ABT0AAK3_9SPHN</name>
<keyword evidence="1" id="KW-0812">Transmembrane</keyword>
<keyword evidence="1" id="KW-1133">Transmembrane helix</keyword>
<gene>
    <name evidence="2" type="ORF">MTR65_06035</name>
</gene>
<sequence>MRIQTIVLIGIYSSALLVAGYGLGNFEGSRHSAPSPLKVLEYPAERWIGTDEQVQDAVERWARKTTASNAEILQHRKPRSMFIPTRNQGSGMLCIELELERGALGGSPVYCYENQTTKLVAEYSDVE</sequence>
<proteinExistence type="predicted"/>
<dbReference type="Proteomes" id="UP001162802">
    <property type="component" value="Unassembled WGS sequence"/>
</dbReference>
<dbReference type="EMBL" id="JALHAT010000006">
    <property type="protein sequence ID" value="MCJ1960230.1"/>
    <property type="molecule type" value="Genomic_DNA"/>
</dbReference>
<evidence type="ECO:0000313" key="3">
    <source>
        <dbReference type="Proteomes" id="UP001162802"/>
    </source>
</evidence>
<comment type="caution">
    <text evidence="2">The sequence shown here is derived from an EMBL/GenBank/DDBJ whole genome shotgun (WGS) entry which is preliminary data.</text>
</comment>
<feature type="transmembrane region" description="Helical" evidence="1">
    <location>
        <begin position="6"/>
        <end position="24"/>
    </location>
</feature>
<organism evidence="2 3">
    <name type="scientific">Novosphingobium mangrovi</name>
    <name type="common">ex Hu et al. 2023</name>
    <dbReference type="NCBI Taxonomy" id="2930094"/>
    <lineage>
        <taxon>Bacteria</taxon>
        <taxon>Pseudomonadati</taxon>
        <taxon>Pseudomonadota</taxon>
        <taxon>Alphaproteobacteria</taxon>
        <taxon>Sphingomonadales</taxon>
        <taxon>Sphingomonadaceae</taxon>
        <taxon>Novosphingobium</taxon>
    </lineage>
</organism>
<keyword evidence="1" id="KW-0472">Membrane</keyword>
<keyword evidence="3" id="KW-1185">Reference proteome</keyword>
<evidence type="ECO:0000256" key="1">
    <source>
        <dbReference type="SAM" id="Phobius"/>
    </source>
</evidence>